<evidence type="ECO:0000256" key="6">
    <source>
        <dbReference type="ARBA" id="ARBA00037281"/>
    </source>
</evidence>
<dbReference type="PANTHER" id="PTHR43646">
    <property type="entry name" value="GLYCOSYLTRANSFERASE"/>
    <property type="match status" value="1"/>
</dbReference>
<dbReference type="OrthoDB" id="5243838at2"/>
<keyword evidence="12" id="KW-1185">Reference proteome</keyword>
<dbReference type="GO" id="GO:0016757">
    <property type="term" value="F:glycosyltransferase activity"/>
    <property type="evidence" value="ECO:0007669"/>
    <property type="project" value="UniProtKB-KW"/>
</dbReference>
<dbReference type="RefSeq" id="WP_078698370.1">
    <property type="nucleotide sequence ID" value="NZ_LT796768.1"/>
</dbReference>
<evidence type="ECO:0000256" key="5">
    <source>
        <dbReference type="ARBA" id="ARBA00023136"/>
    </source>
</evidence>
<keyword evidence="3" id="KW-0328">Glycosyltransferase</keyword>
<proteinExistence type="inferred from homology"/>
<dbReference type="GO" id="GO:0005886">
    <property type="term" value="C:plasma membrane"/>
    <property type="evidence" value="ECO:0007669"/>
    <property type="project" value="UniProtKB-SubCell"/>
</dbReference>
<evidence type="ECO:0000256" key="1">
    <source>
        <dbReference type="ARBA" id="ARBA00004236"/>
    </source>
</evidence>
<dbReference type="InterPro" id="IPR001173">
    <property type="entry name" value="Glyco_trans_2-like"/>
</dbReference>
<keyword evidence="2" id="KW-1003">Cell membrane</keyword>
<evidence type="ECO:0000256" key="4">
    <source>
        <dbReference type="ARBA" id="ARBA00022679"/>
    </source>
</evidence>
<comment type="subcellular location">
    <subcellularLocation>
        <location evidence="1">Cell membrane</location>
    </subcellularLocation>
</comment>
<dbReference type="Gene3D" id="3.90.550.10">
    <property type="entry name" value="Spore Coat Polysaccharide Biosynthesis Protein SpsA, Chain A"/>
    <property type="match status" value="1"/>
</dbReference>
<dbReference type="Proteomes" id="UP000191040">
    <property type="component" value="Chromosome I"/>
</dbReference>
<protein>
    <recommendedName>
        <fullName evidence="9">4,4'-diaponeurosporenoate glycosyltransferase</fullName>
    </recommendedName>
</protein>
<keyword evidence="5" id="KW-0472">Membrane</keyword>
<dbReference type="STRING" id="1736691.SAMN06295964_0149"/>
<dbReference type="SUPFAM" id="SSF53448">
    <property type="entry name" value="Nucleotide-diphospho-sugar transferases"/>
    <property type="match status" value="1"/>
</dbReference>
<sequence>MTEPLVSVIVPTRNNRRTIERCLASVRAQDHPHVELIVVDNHSSDGTDEIAQGLADVVITAGPERSAQRNRGIRAAEGVWILWLDSDMYLPADALSAAVRTAARTDATGVALPERTIGDGFWTACRALERECYLDAPWLHNPRLLRRADMLADGFHESMSGPEDADLRFRIRDAGGTVALAPVVVDHDEGRLTLSDIWQKRYYYGLSLPTLVDRHGGAMADQGSGVLRAYAQNWRRLVRRPVHALGMAGMRVMEAAGYLWGARAGRRRAGV</sequence>
<evidence type="ECO:0000256" key="2">
    <source>
        <dbReference type="ARBA" id="ARBA00022475"/>
    </source>
</evidence>
<evidence type="ECO:0000313" key="12">
    <source>
        <dbReference type="Proteomes" id="UP000191040"/>
    </source>
</evidence>
<evidence type="ECO:0000259" key="10">
    <source>
        <dbReference type="Pfam" id="PF00535"/>
    </source>
</evidence>
<comment type="pathway">
    <text evidence="7">Carotenoid biosynthesis; staphyloxanthin biosynthesis; staphyloxanthin from farnesyl diphosphate: step 4/5.</text>
</comment>
<dbReference type="InterPro" id="IPR029044">
    <property type="entry name" value="Nucleotide-diphossugar_trans"/>
</dbReference>
<dbReference type="PANTHER" id="PTHR43646:SF2">
    <property type="entry name" value="GLYCOSYLTRANSFERASE 2-LIKE DOMAIN-CONTAINING PROTEIN"/>
    <property type="match status" value="1"/>
</dbReference>
<evidence type="ECO:0000256" key="3">
    <source>
        <dbReference type="ARBA" id="ARBA00022676"/>
    </source>
</evidence>
<keyword evidence="4 11" id="KW-0808">Transferase</keyword>
<evidence type="ECO:0000256" key="8">
    <source>
        <dbReference type="ARBA" id="ARBA00038120"/>
    </source>
</evidence>
<evidence type="ECO:0000313" key="11">
    <source>
        <dbReference type="EMBL" id="SKB03130.1"/>
    </source>
</evidence>
<accession>A0A1T4YN38</accession>
<dbReference type="Pfam" id="PF00535">
    <property type="entry name" value="Glycos_transf_2"/>
    <property type="match status" value="1"/>
</dbReference>
<gene>
    <name evidence="11" type="ORF">SAMN06295964_0149</name>
</gene>
<name>A0A1T4YN38_9ACTN</name>
<evidence type="ECO:0000256" key="9">
    <source>
        <dbReference type="ARBA" id="ARBA00040345"/>
    </source>
</evidence>
<evidence type="ECO:0000256" key="7">
    <source>
        <dbReference type="ARBA" id="ARBA00037904"/>
    </source>
</evidence>
<comment type="similarity">
    <text evidence="8">Belongs to the glycosyltransferase 2 family. CrtQ subfamily.</text>
</comment>
<feature type="domain" description="Glycosyltransferase 2-like" evidence="10">
    <location>
        <begin position="7"/>
        <end position="122"/>
    </location>
</feature>
<dbReference type="AlphaFoldDB" id="A0A1T4YN38"/>
<reference evidence="12" key="1">
    <citation type="submission" date="2017-02" db="EMBL/GenBank/DDBJ databases">
        <authorList>
            <person name="Varghese N."/>
            <person name="Submissions S."/>
        </authorList>
    </citation>
    <scope>NUCLEOTIDE SEQUENCE [LARGE SCALE GENOMIC DNA]</scope>
    <source>
        <strain evidence="12">9H-4</strain>
    </source>
</reference>
<comment type="function">
    <text evidence="6">Catalyzes the glycosylation of 4,4'-diaponeurosporenoate, i.e. the esterification of glucose at the C1'' position with the carboxyl group of 4,4'-diaponeurosporenic acid, to form glycosyl-4,4'-diaponeurosporenoate. This is a step in the biosynthesis of staphyloxanthin, an orange pigment present in most staphylococci strains.</text>
</comment>
<dbReference type="EMBL" id="LT796768">
    <property type="protein sequence ID" value="SKB03130.1"/>
    <property type="molecule type" value="Genomic_DNA"/>
</dbReference>
<organism evidence="11 12">
    <name type="scientific">Aeromicrobium choanae</name>
    <dbReference type="NCBI Taxonomy" id="1736691"/>
    <lineage>
        <taxon>Bacteria</taxon>
        <taxon>Bacillati</taxon>
        <taxon>Actinomycetota</taxon>
        <taxon>Actinomycetes</taxon>
        <taxon>Propionibacteriales</taxon>
        <taxon>Nocardioidaceae</taxon>
        <taxon>Aeromicrobium</taxon>
    </lineage>
</organism>